<feature type="region of interest" description="Disordered" evidence="1">
    <location>
        <begin position="93"/>
        <end position="112"/>
    </location>
</feature>
<reference evidence="2" key="1">
    <citation type="journal article" date="2023" name="Plant J.">
        <title>The genome of the king protea, Protea cynaroides.</title>
        <authorList>
            <person name="Chang J."/>
            <person name="Duong T.A."/>
            <person name="Schoeman C."/>
            <person name="Ma X."/>
            <person name="Roodt D."/>
            <person name="Barker N."/>
            <person name="Li Z."/>
            <person name="Van de Peer Y."/>
            <person name="Mizrachi E."/>
        </authorList>
    </citation>
    <scope>NUCLEOTIDE SEQUENCE</scope>
    <source>
        <tissue evidence="2">Young leaves</tissue>
    </source>
</reference>
<comment type="caution">
    <text evidence="2">The sequence shown here is derived from an EMBL/GenBank/DDBJ whole genome shotgun (WGS) entry which is preliminary data.</text>
</comment>
<dbReference type="Proteomes" id="UP001141806">
    <property type="component" value="Unassembled WGS sequence"/>
</dbReference>
<dbReference type="EMBL" id="JAMYWD010000002">
    <property type="protein sequence ID" value="KAJ4980162.1"/>
    <property type="molecule type" value="Genomic_DNA"/>
</dbReference>
<proteinExistence type="predicted"/>
<sequence>MMNGRSKRGNGVRIERNKVSKLLNKIVIRIFQITDVFVDCRVQLKDGYGFVIFDVPSNAEKAPRALRVGKTIKCAEHLDSNSGLPHIADLLDEEIGHHQEHTGDHGEEECCNSNGRLLDRGASVAPNLVDDDRWDEPEGETLNDDE</sequence>
<evidence type="ECO:0000313" key="2">
    <source>
        <dbReference type="EMBL" id="KAJ4980162.1"/>
    </source>
</evidence>
<gene>
    <name evidence="2" type="ORF">NE237_010942</name>
</gene>
<keyword evidence="3" id="KW-1185">Reference proteome</keyword>
<dbReference type="OrthoDB" id="5970at2759"/>
<feature type="compositionally biased region" description="Acidic residues" evidence="1">
    <location>
        <begin position="132"/>
        <end position="146"/>
    </location>
</feature>
<evidence type="ECO:0000256" key="1">
    <source>
        <dbReference type="SAM" id="MobiDB-lite"/>
    </source>
</evidence>
<name>A0A9Q0L0P8_9MAGN</name>
<accession>A0A9Q0L0P8</accession>
<feature type="region of interest" description="Disordered" evidence="1">
    <location>
        <begin position="122"/>
        <end position="146"/>
    </location>
</feature>
<evidence type="ECO:0000313" key="3">
    <source>
        <dbReference type="Proteomes" id="UP001141806"/>
    </source>
</evidence>
<organism evidence="2 3">
    <name type="scientific">Protea cynaroides</name>
    <dbReference type="NCBI Taxonomy" id="273540"/>
    <lineage>
        <taxon>Eukaryota</taxon>
        <taxon>Viridiplantae</taxon>
        <taxon>Streptophyta</taxon>
        <taxon>Embryophyta</taxon>
        <taxon>Tracheophyta</taxon>
        <taxon>Spermatophyta</taxon>
        <taxon>Magnoliopsida</taxon>
        <taxon>Proteales</taxon>
        <taxon>Proteaceae</taxon>
        <taxon>Protea</taxon>
    </lineage>
</organism>
<feature type="compositionally biased region" description="Basic and acidic residues" evidence="1">
    <location>
        <begin position="94"/>
        <end position="105"/>
    </location>
</feature>
<protein>
    <submittedName>
        <fullName evidence="2">Uncharacterized protein</fullName>
    </submittedName>
</protein>
<dbReference type="AlphaFoldDB" id="A0A9Q0L0P8"/>